<dbReference type="Proteomes" id="UP000215137">
    <property type="component" value="Chromosome"/>
</dbReference>
<dbReference type="GO" id="GO:0006950">
    <property type="term" value="P:response to stress"/>
    <property type="evidence" value="ECO:0007669"/>
    <property type="project" value="TreeGrafter"/>
</dbReference>
<evidence type="ECO:0000313" key="5">
    <source>
        <dbReference type="EMBL" id="ASV66594.1"/>
    </source>
</evidence>
<accession>A0A248TEI9</accession>
<dbReference type="InterPro" id="IPR036390">
    <property type="entry name" value="WH_DNA-bd_sf"/>
</dbReference>
<evidence type="ECO:0000256" key="2">
    <source>
        <dbReference type="ARBA" id="ARBA00023125"/>
    </source>
</evidence>
<dbReference type="InterPro" id="IPR036388">
    <property type="entry name" value="WH-like_DNA-bd_sf"/>
</dbReference>
<evidence type="ECO:0000256" key="1">
    <source>
        <dbReference type="ARBA" id="ARBA00023015"/>
    </source>
</evidence>
<keyword evidence="1" id="KW-0805">Transcription regulation</keyword>
<feature type="domain" description="HTH marR-type" evidence="4">
    <location>
        <begin position="1"/>
        <end position="132"/>
    </location>
</feature>
<dbReference type="RefSeq" id="WP_095370169.1">
    <property type="nucleotide sequence ID" value="NZ_CP022983.1"/>
</dbReference>
<sequence>MNPTELNKYWTDIYFYLRYQNQNEDKISHQGVRILQLLDKCEHIGIKEVAKNIDVSHNTASEHVKRLIHKSWIHKERSTVDERMVILRLTEQGRQVLKRNANLDEGKLAHILASMTPSEKQIIDSALHLLSERAKNATNS</sequence>
<evidence type="ECO:0000313" key="6">
    <source>
        <dbReference type="Proteomes" id="UP000215137"/>
    </source>
</evidence>
<dbReference type="GO" id="GO:0003700">
    <property type="term" value="F:DNA-binding transcription factor activity"/>
    <property type="evidence" value="ECO:0007669"/>
    <property type="project" value="InterPro"/>
</dbReference>
<dbReference type="PROSITE" id="PS50995">
    <property type="entry name" value="HTH_MARR_2"/>
    <property type="match status" value="1"/>
</dbReference>
<dbReference type="InterPro" id="IPR055166">
    <property type="entry name" value="Transc_reg_Sar_Rot_HTH"/>
</dbReference>
<dbReference type="Pfam" id="PF22381">
    <property type="entry name" value="Staph_reg_Sar_Rot"/>
    <property type="match status" value="1"/>
</dbReference>
<keyword evidence="3" id="KW-0804">Transcription</keyword>
<name>A0A248TEI9_9BACI</name>
<dbReference type="OrthoDB" id="2376601at2"/>
<dbReference type="InterPro" id="IPR039422">
    <property type="entry name" value="MarR/SlyA-like"/>
</dbReference>
<gene>
    <name evidence="5" type="ORF">CKF48_04220</name>
</gene>
<dbReference type="SMART" id="SM00347">
    <property type="entry name" value="HTH_MARR"/>
    <property type="match status" value="1"/>
</dbReference>
<reference evidence="5 6" key="1">
    <citation type="submission" date="2017-08" db="EMBL/GenBank/DDBJ databases">
        <title>Complete Genome Sequence of Bacillus kochii Oregon-R-modENCODE STRAIN BDGP4, isolated from Drosophila melanogaster gut.</title>
        <authorList>
            <person name="Wan K.H."/>
            <person name="Yu C."/>
            <person name="Park S."/>
            <person name="Hammonds A.S."/>
            <person name="Booth B.W."/>
            <person name="Celniker S.E."/>
        </authorList>
    </citation>
    <scope>NUCLEOTIDE SEQUENCE [LARGE SCALE GENOMIC DNA]</scope>
    <source>
        <strain evidence="5 6">BDGP4</strain>
    </source>
</reference>
<dbReference type="AlphaFoldDB" id="A0A248TEI9"/>
<dbReference type="EMBL" id="CP022983">
    <property type="protein sequence ID" value="ASV66594.1"/>
    <property type="molecule type" value="Genomic_DNA"/>
</dbReference>
<keyword evidence="2" id="KW-0238">DNA-binding</keyword>
<keyword evidence="6" id="KW-1185">Reference proteome</keyword>
<dbReference type="PANTHER" id="PTHR33164">
    <property type="entry name" value="TRANSCRIPTIONAL REGULATOR, MARR FAMILY"/>
    <property type="match status" value="1"/>
</dbReference>
<organism evidence="5 6">
    <name type="scientific">Cytobacillus kochii</name>
    <dbReference type="NCBI Taxonomy" id="859143"/>
    <lineage>
        <taxon>Bacteria</taxon>
        <taxon>Bacillati</taxon>
        <taxon>Bacillota</taxon>
        <taxon>Bacilli</taxon>
        <taxon>Bacillales</taxon>
        <taxon>Bacillaceae</taxon>
        <taxon>Cytobacillus</taxon>
    </lineage>
</organism>
<evidence type="ECO:0000256" key="3">
    <source>
        <dbReference type="ARBA" id="ARBA00023163"/>
    </source>
</evidence>
<proteinExistence type="predicted"/>
<dbReference type="GO" id="GO:0003677">
    <property type="term" value="F:DNA binding"/>
    <property type="evidence" value="ECO:0007669"/>
    <property type="project" value="UniProtKB-KW"/>
</dbReference>
<dbReference type="KEGG" id="bko:CKF48_04220"/>
<protein>
    <submittedName>
        <fullName evidence="5">MarR family transcriptional regulator</fullName>
    </submittedName>
</protein>
<evidence type="ECO:0000259" key="4">
    <source>
        <dbReference type="PROSITE" id="PS50995"/>
    </source>
</evidence>
<dbReference type="SUPFAM" id="SSF46785">
    <property type="entry name" value="Winged helix' DNA-binding domain"/>
    <property type="match status" value="1"/>
</dbReference>
<dbReference type="PANTHER" id="PTHR33164:SF89">
    <property type="entry name" value="MARR FAMILY REGULATORY PROTEIN"/>
    <property type="match status" value="1"/>
</dbReference>
<dbReference type="Gene3D" id="1.10.10.10">
    <property type="entry name" value="Winged helix-like DNA-binding domain superfamily/Winged helix DNA-binding domain"/>
    <property type="match status" value="1"/>
</dbReference>
<dbReference type="InterPro" id="IPR000835">
    <property type="entry name" value="HTH_MarR-typ"/>
</dbReference>